<proteinExistence type="predicted"/>
<accession>A0A5P1DJ25</accession>
<reference evidence="1 6" key="2">
    <citation type="submission" date="2021-01" db="EMBL/GenBank/DDBJ databases">
        <title>Antibiotic resistance and phylogeny of Pseudomonas spp. isolated over three decades from chicken meat in the Norwegian food chain.</title>
        <authorList>
            <person name="Moen B."/>
        </authorList>
    </citation>
    <scope>NUCLEOTIDE SEQUENCE [LARGE SCALE GENOMIC DNA]</scope>
    <source>
        <strain evidence="1 6">MF6766</strain>
    </source>
</reference>
<reference evidence="4 5" key="1">
    <citation type="submission" date="2019-08" db="EMBL/GenBank/DDBJ databases">
        <title>Pseudomonas haemolytica sp. nov. isolated from raw milk and skim milk concentrate.</title>
        <authorList>
            <person name="Hofmann K."/>
            <person name="Huptas C."/>
            <person name="Doll E."/>
            <person name="Scherer S."/>
            <person name="Wenning M."/>
        </authorList>
    </citation>
    <scope>NUCLEOTIDE SEQUENCE [LARGE SCALE GENOMIC DNA]</scope>
    <source>
        <strain evidence="3 4">DSM 108987</strain>
        <strain evidence="2 5">DSM 108988</strain>
    </source>
</reference>
<evidence type="ECO:0000313" key="1">
    <source>
        <dbReference type="EMBL" id="MBK3460277.1"/>
    </source>
</evidence>
<dbReference type="EMBL" id="VOIW01000010">
    <property type="protein sequence ID" value="MRJ40491.1"/>
    <property type="molecule type" value="Genomic_DNA"/>
</dbReference>
<keyword evidence="6" id="KW-1185">Reference proteome</keyword>
<evidence type="ECO:0000313" key="6">
    <source>
        <dbReference type="Proteomes" id="UP000620382"/>
    </source>
</evidence>
<dbReference type="RefSeq" id="WP_034119002.1">
    <property type="nucleotide sequence ID" value="NZ_JAEKCT010000019.1"/>
</dbReference>
<organism evidence="3 4">
    <name type="scientific">Pseudomonas haemolytica</name>
    <dbReference type="NCBI Taxonomy" id="2600065"/>
    <lineage>
        <taxon>Bacteria</taxon>
        <taxon>Pseudomonadati</taxon>
        <taxon>Pseudomonadota</taxon>
        <taxon>Gammaproteobacteria</taxon>
        <taxon>Pseudomonadales</taxon>
        <taxon>Pseudomonadaceae</taxon>
        <taxon>Pseudomonas</taxon>
    </lineage>
</organism>
<sequence length="182" mass="21069">MRDRLILVVREILKRPSLNDAIMDCEGYITRDSLRIAATTLRGNSSSDTFSQDPFHGLDNAAVVRALQGYFKHLRDATKDRRSFFEEFEYVEIALLKAVMNDPDEVDSQGLPILEPSTGLPRKQYSEHCVYTAKNIIERPGLLRSLVHINSMRLFGRLKSTEWLSNTSLERWLERYKLHKAR</sequence>
<dbReference type="Proteomes" id="UP000408764">
    <property type="component" value="Unassembled WGS sequence"/>
</dbReference>
<protein>
    <submittedName>
        <fullName evidence="3">Type III secretion effector protein</fullName>
    </submittedName>
</protein>
<dbReference type="Proteomes" id="UP000620382">
    <property type="component" value="Unassembled WGS sequence"/>
</dbReference>
<comment type="caution">
    <text evidence="3">The sequence shown here is derived from an EMBL/GenBank/DDBJ whole genome shotgun (WGS) entry which is preliminary data.</text>
</comment>
<evidence type="ECO:0000313" key="5">
    <source>
        <dbReference type="Proteomes" id="UP000432048"/>
    </source>
</evidence>
<evidence type="ECO:0000313" key="2">
    <source>
        <dbReference type="EMBL" id="MRJ21126.1"/>
    </source>
</evidence>
<dbReference type="EMBL" id="VOIX01000004">
    <property type="protein sequence ID" value="MRJ21126.1"/>
    <property type="molecule type" value="Genomic_DNA"/>
</dbReference>
<dbReference type="EMBL" id="JAENSR010000003">
    <property type="protein sequence ID" value="MBK3460277.1"/>
    <property type="molecule type" value="Genomic_DNA"/>
</dbReference>
<dbReference type="Proteomes" id="UP000432048">
    <property type="component" value="Unassembled WGS sequence"/>
</dbReference>
<evidence type="ECO:0000313" key="4">
    <source>
        <dbReference type="Proteomes" id="UP000408764"/>
    </source>
</evidence>
<evidence type="ECO:0000313" key="3">
    <source>
        <dbReference type="EMBL" id="MRJ40491.1"/>
    </source>
</evidence>
<gene>
    <name evidence="3" type="ORF">FRT59_26475</name>
    <name evidence="2" type="ORF">FRT60_12405</name>
    <name evidence="1" type="ORF">JJD71_14520</name>
</gene>
<name>A0A5P1DJ25_9PSED</name>
<dbReference type="AlphaFoldDB" id="A0A5P1DJ25"/>